<comment type="subcellular location">
    <subcellularLocation>
        <location evidence="1">Membrane</location>
    </subcellularLocation>
</comment>
<organism evidence="5 6">
    <name type="scientific">Xylanibacter ruminicola</name>
    <name type="common">Prevotella ruminicola</name>
    <dbReference type="NCBI Taxonomy" id="839"/>
    <lineage>
        <taxon>Bacteria</taxon>
        <taxon>Pseudomonadati</taxon>
        <taxon>Bacteroidota</taxon>
        <taxon>Bacteroidia</taxon>
        <taxon>Bacteroidales</taxon>
        <taxon>Prevotellaceae</taxon>
        <taxon>Xylanibacter</taxon>
    </lineage>
</organism>
<dbReference type="Proteomes" id="UP000763088">
    <property type="component" value="Unassembled WGS sequence"/>
</dbReference>
<comment type="caution">
    <text evidence="5">The sequence shown here is derived from an EMBL/GenBank/DDBJ whole genome shotgun (WGS) entry which is preliminary data.</text>
</comment>
<keyword evidence="2 4" id="KW-0732">Signal</keyword>
<evidence type="ECO:0000256" key="3">
    <source>
        <dbReference type="ARBA" id="ARBA00023136"/>
    </source>
</evidence>
<dbReference type="AlphaFoldDB" id="A0A928GIN5"/>
<accession>A0A928GIN5</accession>
<evidence type="ECO:0000313" key="5">
    <source>
        <dbReference type="EMBL" id="MBE6266163.1"/>
    </source>
</evidence>
<reference evidence="5" key="1">
    <citation type="submission" date="2019-04" db="EMBL/GenBank/DDBJ databases">
        <title>Evolution of Biomass-Degrading Anaerobic Consortia Revealed by Metagenomics.</title>
        <authorList>
            <person name="Peng X."/>
        </authorList>
    </citation>
    <scope>NUCLEOTIDE SEQUENCE</scope>
    <source>
        <strain evidence="5">SIG141</strain>
    </source>
</reference>
<dbReference type="InterPro" id="IPR029033">
    <property type="entry name" value="His_PPase_superfam"/>
</dbReference>
<evidence type="ECO:0000256" key="4">
    <source>
        <dbReference type="SAM" id="SignalP"/>
    </source>
</evidence>
<evidence type="ECO:0000256" key="2">
    <source>
        <dbReference type="ARBA" id="ARBA00022729"/>
    </source>
</evidence>
<sequence length="421" mass="47830">MKKSFLSVLFVLLIVVSAFAQGVSALDRLKDDPRRAFGTDYPYKQTGEVKLTKAPKGYKPFYISHYARHGSRYYWSTSLYKELDTLLTVAHQKQLLTPAGEEFRLKFMAAKDELMTGVEELTEVGWKQHQGIARTMYNNFPEVFEKGGNVLAISSLVGRCVISMAAFCQELVQCNPKLEIREQSSRFTLDGVVPTDSRNPVKHNYPKDLKPRYEKNRDMFKGEDNLRKNLLQRVFTSTEGLPGGKHHVESNLISLYTSLPSIEHEGMMGNIITDQEVADRWEGDNLGVYSWVFGPQYQMIPILQDILKKAAAAIDGSSDRVADLRFGHDTCIGPLTVLMGINGADKDPEDPNEVKNCYQSWETCKASNIQLIFYRSKKAADDILVKCLMNGEEATLPVPTSSYPYYKWTDFKKFYTERCNK</sequence>
<evidence type="ECO:0008006" key="7">
    <source>
        <dbReference type="Google" id="ProtNLM"/>
    </source>
</evidence>
<gene>
    <name evidence="5" type="ORF">E7102_06815</name>
</gene>
<protein>
    <recommendedName>
        <fullName evidence="7">Histidine phosphatase superfamily (Branch 2)</fullName>
    </recommendedName>
</protein>
<dbReference type="Gene3D" id="3.40.50.1240">
    <property type="entry name" value="Phosphoglycerate mutase-like"/>
    <property type="match status" value="1"/>
</dbReference>
<dbReference type="EMBL" id="SUYD01000007">
    <property type="protein sequence ID" value="MBE6266163.1"/>
    <property type="molecule type" value="Genomic_DNA"/>
</dbReference>
<feature type="signal peptide" evidence="4">
    <location>
        <begin position="1"/>
        <end position="20"/>
    </location>
</feature>
<dbReference type="PANTHER" id="PTHR20963:SF8">
    <property type="entry name" value="MULTIPLE INOSITOL POLYPHOSPHATE PHOSPHATASE 1"/>
    <property type="match status" value="1"/>
</dbReference>
<evidence type="ECO:0000256" key="1">
    <source>
        <dbReference type="ARBA" id="ARBA00004370"/>
    </source>
</evidence>
<dbReference type="GO" id="GO:0016020">
    <property type="term" value="C:membrane"/>
    <property type="evidence" value="ECO:0007669"/>
    <property type="project" value="UniProtKB-SubCell"/>
</dbReference>
<keyword evidence="3" id="KW-0472">Membrane</keyword>
<feature type="chain" id="PRO_5037507672" description="Histidine phosphatase superfamily (Branch 2)" evidence="4">
    <location>
        <begin position="21"/>
        <end position="421"/>
    </location>
</feature>
<name>A0A928GIN5_XYLRU</name>
<dbReference type="PANTHER" id="PTHR20963">
    <property type="entry name" value="MULTIPLE INOSITOL POLYPHOSPHATE PHOSPHATASE-RELATED"/>
    <property type="match status" value="1"/>
</dbReference>
<dbReference type="SUPFAM" id="SSF53254">
    <property type="entry name" value="Phosphoglycerate mutase-like"/>
    <property type="match status" value="1"/>
</dbReference>
<evidence type="ECO:0000313" key="6">
    <source>
        <dbReference type="Proteomes" id="UP000763088"/>
    </source>
</evidence>
<proteinExistence type="predicted"/>